<dbReference type="GO" id="GO:0018580">
    <property type="term" value="F:nitronate monooxygenase activity"/>
    <property type="evidence" value="ECO:0007669"/>
    <property type="project" value="InterPro"/>
</dbReference>
<dbReference type="PANTHER" id="PTHR32332:SF31">
    <property type="entry name" value="2-NITROPROPANE DIOXYGENASE FAMILY, PUTATIVE (AFU_ORTHOLOGUE AFUA_2G09850)-RELATED"/>
    <property type="match status" value="1"/>
</dbReference>
<dbReference type="RefSeq" id="WP_109581530.1">
    <property type="nucleotide sequence ID" value="NZ_QGGT01000001.1"/>
</dbReference>
<dbReference type="Proteomes" id="UP000245754">
    <property type="component" value="Unassembled WGS sequence"/>
</dbReference>
<keyword evidence="2" id="KW-0288">FMN</keyword>
<evidence type="ECO:0000256" key="2">
    <source>
        <dbReference type="ARBA" id="ARBA00022643"/>
    </source>
</evidence>
<keyword evidence="3" id="KW-0560">Oxidoreductase</keyword>
<dbReference type="InterPro" id="IPR013785">
    <property type="entry name" value="Aldolase_TIM"/>
</dbReference>
<dbReference type="EMBL" id="QGGT01000001">
    <property type="protein sequence ID" value="PWK37865.1"/>
    <property type="molecule type" value="Genomic_DNA"/>
</dbReference>
<dbReference type="PANTHER" id="PTHR32332">
    <property type="entry name" value="2-NITROPROPANE DIOXYGENASE"/>
    <property type="match status" value="1"/>
</dbReference>
<dbReference type="Pfam" id="PF03060">
    <property type="entry name" value="NMO"/>
    <property type="match status" value="2"/>
</dbReference>
<sequence>MLSTRFTRRFDLKYPIALAPMDPASGGRLAAAVSNAGALGLLGGGYGSHETLQKEFDLAGDAAIGCGFITWSMGKDVSLLEKAIERRPRALMLSFSDPEPFARKITDAGIPLICQVQTLDHVQRAVDCGATAIVAQGTEAGGHGFDRQTTMTFTPEVADYLAATSPATLLLSAGGIADGRGLAAALMLGADGVLMGTRFWATQEALIHQKAKDLVVRAKGGQTVRTSVFDIARGRQWPEEYTGRLMVNDFIRKWHGREDALKAVWREEKVRVESAYESGDYDCANVTVGQAIGLVADLPPAASVVQRVAGQAERLLHSRNVASLLEGPVTERSMGAALTS</sequence>
<evidence type="ECO:0000313" key="5">
    <source>
        <dbReference type="Proteomes" id="UP000245754"/>
    </source>
</evidence>
<keyword evidence="5" id="KW-1185">Reference proteome</keyword>
<protein>
    <submittedName>
        <fullName evidence="4">Nitronate monooxygenase</fullName>
    </submittedName>
</protein>
<proteinExistence type="predicted"/>
<comment type="caution">
    <text evidence="4">The sequence shown here is derived from an EMBL/GenBank/DDBJ whole genome shotgun (WGS) entry which is preliminary data.</text>
</comment>
<organism evidence="4 5">
    <name type="scientific">Cupriavidus plantarum</name>
    <dbReference type="NCBI Taxonomy" id="942865"/>
    <lineage>
        <taxon>Bacteria</taxon>
        <taxon>Pseudomonadati</taxon>
        <taxon>Pseudomonadota</taxon>
        <taxon>Betaproteobacteria</taxon>
        <taxon>Burkholderiales</taxon>
        <taxon>Burkholderiaceae</taxon>
        <taxon>Cupriavidus</taxon>
    </lineage>
</organism>
<evidence type="ECO:0000256" key="3">
    <source>
        <dbReference type="ARBA" id="ARBA00023002"/>
    </source>
</evidence>
<name>A0A316F183_9BURK</name>
<dbReference type="SUPFAM" id="SSF51412">
    <property type="entry name" value="Inosine monophosphate dehydrogenase (IMPDH)"/>
    <property type="match status" value="1"/>
</dbReference>
<dbReference type="CDD" id="cd04730">
    <property type="entry name" value="NPD_like"/>
    <property type="match status" value="1"/>
</dbReference>
<gene>
    <name evidence="4" type="ORF">C7419_1011751</name>
</gene>
<reference evidence="4 5" key="1">
    <citation type="submission" date="2018-05" db="EMBL/GenBank/DDBJ databases">
        <title>Genomic Encyclopedia of Type Strains, Phase IV (KMG-V): Genome sequencing to study the core and pangenomes of soil and plant-associated prokaryotes.</title>
        <authorList>
            <person name="Whitman W."/>
        </authorList>
    </citation>
    <scope>NUCLEOTIDE SEQUENCE [LARGE SCALE GENOMIC DNA]</scope>
    <source>
        <strain evidence="4 5">SLV-132</strain>
    </source>
</reference>
<dbReference type="Gene3D" id="3.20.20.70">
    <property type="entry name" value="Aldolase class I"/>
    <property type="match status" value="1"/>
</dbReference>
<evidence type="ECO:0000256" key="1">
    <source>
        <dbReference type="ARBA" id="ARBA00022630"/>
    </source>
</evidence>
<dbReference type="AlphaFoldDB" id="A0A316F183"/>
<keyword evidence="1" id="KW-0285">Flavoprotein</keyword>
<keyword evidence="4" id="KW-0503">Monooxygenase</keyword>
<accession>A0A316F183</accession>
<evidence type="ECO:0000313" key="4">
    <source>
        <dbReference type="EMBL" id="PWK37865.1"/>
    </source>
</evidence>
<dbReference type="InterPro" id="IPR004136">
    <property type="entry name" value="NMO"/>
</dbReference>